<evidence type="ECO:0000259" key="6">
    <source>
        <dbReference type="PROSITE" id="PS51012"/>
    </source>
</evidence>
<reference evidence="7" key="1">
    <citation type="submission" date="2020-02" db="EMBL/GenBank/DDBJ databases">
        <authorList>
            <person name="Meier V. D."/>
        </authorList>
    </citation>
    <scope>NUCLEOTIDE SEQUENCE</scope>
    <source>
        <strain evidence="7">AVDCRST_MAG76</strain>
    </source>
</reference>
<comment type="similarity">
    <text evidence="5">Belongs to the ABC-2 integral membrane protein family.</text>
</comment>
<dbReference type="GO" id="GO:0043190">
    <property type="term" value="C:ATP-binding cassette (ABC) transporter complex"/>
    <property type="evidence" value="ECO:0007669"/>
    <property type="project" value="InterPro"/>
</dbReference>
<evidence type="ECO:0000256" key="2">
    <source>
        <dbReference type="ARBA" id="ARBA00022692"/>
    </source>
</evidence>
<dbReference type="PROSITE" id="PS51012">
    <property type="entry name" value="ABC_TM2"/>
    <property type="match status" value="1"/>
</dbReference>
<comment type="subcellular location">
    <subcellularLocation>
        <location evidence="5">Cell membrane</location>
        <topology evidence="5">Multi-pass membrane protein</topology>
    </subcellularLocation>
    <subcellularLocation>
        <location evidence="1">Membrane</location>
        <topology evidence="1">Multi-pass membrane protein</topology>
    </subcellularLocation>
</comment>
<gene>
    <name evidence="7" type="ORF">AVDCRST_MAG76-1059</name>
</gene>
<evidence type="ECO:0000256" key="3">
    <source>
        <dbReference type="ARBA" id="ARBA00022989"/>
    </source>
</evidence>
<feature type="transmembrane region" description="Helical" evidence="5">
    <location>
        <begin position="21"/>
        <end position="42"/>
    </location>
</feature>
<dbReference type="PANTHER" id="PTHR43229:SF2">
    <property type="entry name" value="NODULATION PROTEIN J"/>
    <property type="match status" value="1"/>
</dbReference>
<dbReference type="AlphaFoldDB" id="A0A6J4HKU7"/>
<name>A0A6J4HKU7_9ACTN</name>
<evidence type="ECO:0000256" key="5">
    <source>
        <dbReference type="RuleBase" id="RU361157"/>
    </source>
</evidence>
<keyword evidence="3 5" id="KW-1133">Transmembrane helix</keyword>
<feature type="domain" description="ABC transmembrane type-2" evidence="6">
    <location>
        <begin position="20"/>
        <end position="242"/>
    </location>
</feature>
<protein>
    <recommendedName>
        <fullName evidence="5">Transport permease protein</fullName>
    </recommendedName>
</protein>
<keyword evidence="4 5" id="KW-0472">Membrane</keyword>
<dbReference type="EMBL" id="CADCSZ010000063">
    <property type="protein sequence ID" value="CAA9227755.1"/>
    <property type="molecule type" value="Genomic_DNA"/>
</dbReference>
<sequence length="242" mass="24487">MRAFSAQARAEVWMTLRNGESLLLAIGIPVLLLVFFSTVDVLPTPTGTDRPVNFLAPGIIALAVMSTGLVNLAIATGFQRGYGVLKRLGTTPLSRSGLLGAKIVAVLAVELVQVAVLVPVAAALGWSPSGAVGAALAAVLLGTIAFCGLGLLMAGALKPELTLALANGLYLVMLLLGGMVVPLASLPAPLRAAARALPAAALSDALRASVGEGATVPGRAWLVLAAWAAAAPVAAARSFRWE</sequence>
<proteinExistence type="inferred from homology"/>
<dbReference type="InterPro" id="IPR051784">
    <property type="entry name" value="Nod_factor_ABC_transporter"/>
</dbReference>
<accession>A0A6J4HKU7</accession>
<dbReference type="PIRSF" id="PIRSF006648">
    <property type="entry name" value="DrrB"/>
    <property type="match status" value="1"/>
</dbReference>
<keyword evidence="5" id="KW-1003">Cell membrane</keyword>
<keyword evidence="5" id="KW-0813">Transport</keyword>
<dbReference type="PANTHER" id="PTHR43229">
    <property type="entry name" value="NODULATION PROTEIN J"/>
    <property type="match status" value="1"/>
</dbReference>
<dbReference type="Pfam" id="PF01061">
    <property type="entry name" value="ABC2_membrane"/>
    <property type="match status" value="1"/>
</dbReference>
<feature type="transmembrane region" description="Helical" evidence="5">
    <location>
        <begin position="169"/>
        <end position="188"/>
    </location>
</feature>
<feature type="transmembrane region" description="Helical" evidence="5">
    <location>
        <begin position="99"/>
        <end position="126"/>
    </location>
</feature>
<dbReference type="GO" id="GO:0140359">
    <property type="term" value="F:ABC-type transporter activity"/>
    <property type="evidence" value="ECO:0007669"/>
    <property type="project" value="InterPro"/>
</dbReference>
<evidence type="ECO:0000256" key="4">
    <source>
        <dbReference type="ARBA" id="ARBA00023136"/>
    </source>
</evidence>
<dbReference type="InterPro" id="IPR047817">
    <property type="entry name" value="ABC2_TM_bact-type"/>
</dbReference>
<comment type="caution">
    <text evidence="5">Lacks conserved residue(s) required for the propagation of feature annotation.</text>
</comment>
<dbReference type="InterPro" id="IPR000412">
    <property type="entry name" value="ABC_2_transport"/>
</dbReference>
<evidence type="ECO:0000256" key="1">
    <source>
        <dbReference type="ARBA" id="ARBA00004141"/>
    </source>
</evidence>
<keyword evidence="2 5" id="KW-0812">Transmembrane</keyword>
<evidence type="ECO:0000313" key="7">
    <source>
        <dbReference type="EMBL" id="CAA9227755.1"/>
    </source>
</evidence>
<dbReference type="InterPro" id="IPR013525">
    <property type="entry name" value="ABC2_TM"/>
</dbReference>
<feature type="transmembrane region" description="Helical" evidence="5">
    <location>
        <begin position="132"/>
        <end position="157"/>
    </location>
</feature>
<organism evidence="7">
    <name type="scientific">uncultured Acidimicrobiales bacterium</name>
    <dbReference type="NCBI Taxonomy" id="310071"/>
    <lineage>
        <taxon>Bacteria</taxon>
        <taxon>Bacillati</taxon>
        <taxon>Actinomycetota</taxon>
        <taxon>Acidimicrobiia</taxon>
        <taxon>Acidimicrobiales</taxon>
        <taxon>environmental samples</taxon>
    </lineage>
</organism>
<feature type="transmembrane region" description="Helical" evidence="5">
    <location>
        <begin position="54"/>
        <end position="78"/>
    </location>
</feature>